<organism evidence="6 7">
    <name type="scientific">Thermoanaerobaculum aquaticum</name>
    <dbReference type="NCBI Taxonomy" id="1312852"/>
    <lineage>
        <taxon>Bacteria</taxon>
        <taxon>Pseudomonadati</taxon>
        <taxon>Acidobacteriota</taxon>
        <taxon>Thermoanaerobaculia</taxon>
        <taxon>Thermoanaerobaculales</taxon>
        <taxon>Thermoanaerobaculaceae</taxon>
        <taxon>Thermoanaerobaculum</taxon>
    </lineage>
</organism>
<evidence type="ECO:0000256" key="2">
    <source>
        <dbReference type="ARBA" id="ARBA00022490"/>
    </source>
</evidence>
<dbReference type="CDD" id="cd02440">
    <property type="entry name" value="AdoMet_MTases"/>
    <property type="match status" value="1"/>
</dbReference>
<keyword evidence="3" id="KW-0489">Methyltransferase</keyword>
<dbReference type="GO" id="GO:0008276">
    <property type="term" value="F:protein methyltransferase activity"/>
    <property type="evidence" value="ECO:0007669"/>
    <property type="project" value="InterPro"/>
</dbReference>
<evidence type="ECO:0000256" key="3">
    <source>
        <dbReference type="ARBA" id="ARBA00022603"/>
    </source>
</evidence>
<dbReference type="EMBL" id="JMFG01000010">
    <property type="protein sequence ID" value="KDA54206.1"/>
    <property type="molecule type" value="Genomic_DNA"/>
</dbReference>
<dbReference type="Gene3D" id="3.40.50.150">
    <property type="entry name" value="Vaccinia Virus protein VP39"/>
    <property type="match status" value="1"/>
</dbReference>
<name>A0A062Y1D3_9BACT</name>
<dbReference type="SUPFAM" id="SSF53335">
    <property type="entry name" value="S-adenosyl-L-methionine-dependent methyltransferases"/>
    <property type="match status" value="1"/>
</dbReference>
<reference evidence="6 7" key="1">
    <citation type="submission" date="2014-04" db="EMBL/GenBank/DDBJ databases">
        <title>The Genome Sequence of Thermoanaerobaculum aquaticum MP-01, The First Cultivated Group 23 Acidobacterium.</title>
        <authorList>
            <person name="Stamps B.W."/>
            <person name="Losey N.A."/>
            <person name="Lawson P.A."/>
            <person name="Stevenson B.S."/>
        </authorList>
    </citation>
    <scope>NUCLEOTIDE SEQUENCE [LARGE SCALE GENOMIC DNA]</scope>
    <source>
        <strain evidence="6 7">MP-01</strain>
    </source>
</reference>
<evidence type="ECO:0000256" key="4">
    <source>
        <dbReference type="ARBA" id="ARBA00022679"/>
    </source>
</evidence>
<dbReference type="PANTHER" id="PTHR43648">
    <property type="entry name" value="ELECTRON TRANSFER FLAVOPROTEIN BETA SUBUNIT LYSINE METHYLTRANSFERASE"/>
    <property type="match status" value="1"/>
</dbReference>
<dbReference type="Proteomes" id="UP000027284">
    <property type="component" value="Unassembled WGS sequence"/>
</dbReference>
<dbReference type="GO" id="GO:0032259">
    <property type="term" value="P:methylation"/>
    <property type="evidence" value="ECO:0007669"/>
    <property type="project" value="UniProtKB-KW"/>
</dbReference>
<dbReference type="InterPro" id="IPR004498">
    <property type="entry name" value="Ribosomal_PrmA_MeTrfase"/>
</dbReference>
<sequence length="282" mass="30697">MREHFLTLSFRLPKHQEESLPELLTPWPVLGCEVREVNAEVEVTVFLQNQARALLPQLKGALKSFGALDLAEGTQPDLDWIGEYRQLARPFRVGHRFWIDPHPDTPTPPPAGCIHLLIEPRQAFGTGSHESTQLMLLLLEDRPPVGARVLDVGTGSGVLALAARALGARWVLGFDVDADAVFVACETAHLHPQWPVALFAGPSRALAPRPAFDLILANMLVEQFVPLLPRLRRLVHPGGTLFLSGLLVSQKEAVAGELAASGFALVGEKQLGEWAAVVASPR</sequence>
<dbReference type="STRING" id="1312852.EG19_00275"/>
<dbReference type="RefSeq" id="WP_053334884.1">
    <property type="nucleotide sequence ID" value="NZ_JMFG01000010.1"/>
</dbReference>
<gene>
    <name evidence="6" type="ORF">EG19_00275</name>
</gene>
<dbReference type="InterPro" id="IPR050078">
    <property type="entry name" value="Ribosomal_L11_MeTrfase_PrmA"/>
</dbReference>
<comment type="caution">
    <text evidence="6">The sequence shown here is derived from an EMBL/GenBank/DDBJ whole genome shotgun (WGS) entry which is preliminary data.</text>
</comment>
<keyword evidence="2" id="KW-0963">Cytoplasm</keyword>
<dbReference type="AlphaFoldDB" id="A0A062Y1D3"/>
<evidence type="ECO:0000256" key="5">
    <source>
        <dbReference type="ARBA" id="ARBA00022691"/>
    </source>
</evidence>
<dbReference type="PIRSF" id="PIRSF000401">
    <property type="entry name" value="RPL11_MTase"/>
    <property type="match status" value="1"/>
</dbReference>
<protein>
    <recommendedName>
        <fullName evidence="8">Ribosomal protein L11 methyltransferase</fullName>
    </recommendedName>
</protein>
<proteinExistence type="inferred from homology"/>
<keyword evidence="7" id="KW-1185">Reference proteome</keyword>
<dbReference type="Pfam" id="PF06325">
    <property type="entry name" value="PrmA"/>
    <property type="match status" value="1"/>
</dbReference>
<dbReference type="InterPro" id="IPR029063">
    <property type="entry name" value="SAM-dependent_MTases_sf"/>
</dbReference>
<comment type="similarity">
    <text evidence="1">Belongs to the methyltransferase superfamily. PrmA family.</text>
</comment>
<evidence type="ECO:0000313" key="6">
    <source>
        <dbReference type="EMBL" id="KDA54206.1"/>
    </source>
</evidence>
<accession>A0A062Y1D3</accession>
<evidence type="ECO:0008006" key="8">
    <source>
        <dbReference type="Google" id="ProtNLM"/>
    </source>
</evidence>
<evidence type="ECO:0000256" key="1">
    <source>
        <dbReference type="ARBA" id="ARBA00009741"/>
    </source>
</evidence>
<keyword evidence="4" id="KW-0808">Transferase</keyword>
<dbReference type="PANTHER" id="PTHR43648:SF1">
    <property type="entry name" value="ELECTRON TRANSFER FLAVOPROTEIN BETA SUBUNIT LYSINE METHYLTRANSFERASE"/>
    <property type="match status" value="1"/>
</dbReference>
<dbReference type="OrthoDB" id="9785995at2"/>
<evidence type="ECO:0000313" key="7">
    <source>
        <dbReference type="Proteomes" id="UP000027284"/>
    </source>
</evidence>
<keyword evidence="5" id="KW-0949">S-adenosyl-L-methionine</keyword>